<dbReference type="RefSeq" id="WP_073252231.1">
    <property type="nucleotide sequence ID" value="NZ_FQZQ01000010.1"/>
</dbReference>
<organism evidence="2 3">
    <name type="scientific">Shimia gijangensis</name>
    <dbReference type="NCBI Taxonomy" id="1470563"/>
    <lineage>
        <taxon>Bacteria</taxon>
        <taxon>Pseudomonadati</taxon>
        <taxon>Pseudomonadota</taxon>
        <taxon>Alphaproteobacteria</taxon>
        <taxon>Rhodobacterales</taxon>
        <taxon>Roseobacteraceae</taxon>
    </lineage>
</organism>
<dbReference type="STRING" id="1470563.SAMN05444000_11061"/>
<dbReference type="InterPro" id="IPR039422">
    <property type="entry name" value="MarR/SlyA-like"/>
</dbReference>
<sequence length="145" mass="16878">MIKNDDFDLQTFLPYLLNQAAEESSLSFTQLYKNKYGMLRTEWRVLFHLGAFGQMTATDIVIRAKIHKTKTSRAVNKLVEKRFVVRERSEDDRRQEFLTLTSAGETAYLDLRGVAESYDAEMSRKFTDGEVRLLRMMLKRLAGID</sequence>
<dbReference type="EMBL" id="FQZQ01000010">
    <property type="protein sequence ID" value="SHJ56607.1"/>
    <property type="molecule type" value="Genomic_DNA"/>
</dbReference>
<evidence type="ECO:0000313" key="3">
    <source>
        <dbReference type="Proteomes" id="UP000183982"/>
    </source>
</evidence>
<protein>
    <submittedName>
        <fullName evidence="2">Transcriptional regulator, MarR family</fullName>
    </submittedName>
</protein>
<proteinExistence type="predicted"/>
<dbReference type="PROSITE" id="PS50995">
    <property type="entry name" value="HTH_MARR_2"/>
    <property type="match status" value="1"/>
</dbReference>
<keyword evidence="3" id="KW-1185">Reference proteome</keyword>
<dbReference type="PANTHER" id="PTHR33164:SF43">
    <property type="entry name" value="HTH-TYPE TRANSCRIPTIONAL REPRESSOR YETL"/>
    <property type="match status" value="1"/>
</dbReference>
<gene>
    <name evidence="2" type="ORF">SAMN05444000_11061</name>
</gene>
<dbReference type="GO" id="GO:0006950">
    <property type="term" value="P:response to stress"/>
    <property type="evidence" value="ECO:0007669"/>
    <property type="project" value="TreeGrafter"/>
</dbReference>
<dbReference type="Gene3D" id="1.10.10.10">
    <property type="entry name" value="Winged helix-like DNA-binding domain superfamily/Winged helix DNA-binding domain"/>
    <property type="match status" value="1"/>
</dbReference>
<dbReference type="GO" id="GO:0003700">
    <property type="term" value="F:DNA-binding transcription factor activity"/>
    <property type="evidence" value="ECO:0007669"/>
    <property type="project" value="InterPro"/>
</dbReference>
<accession>A0A1M6KCP4</accession>
<name>A0A1M6KCP4_9RHOB</name>
<reference evidence="3" key="1">
    <citation type="submission" date="2016-11" db="EMBL/GenBank/DDBJ databases">
        <authorList>
            <person name="Varghese N."/>
            <person name="Submissions S."/>
        </authorList>
    </citation>
    <scope>NUCLEOTIDE SEQUENCE [LARGE SCALE GENOMIC DNA]</scope>
    <source>
        <strain evidence="3">DSM 100564</strain>
    </source>
</reference>
<dbReference type="AlphaFoldDB" id="A0A1M6KCP4"/>
<evidence type="ECO:0000259" key="1">
    <source>
        <dbReference type="PROSITE" id="PS50995"/>
    </source>
</evidence>
<dbReference type="InterPro" id="IPR036390">
    <property type="entry name" value="WH_DNA-bd_sf"/>
</dbReference>
<dbReference type="SUPFAM" id="SSF46785">
    <property type="entry name" value="Winged helix' DNA-binding domain"/>
    <property type="match status" value="1"/>
</dbReference>
<dbReference type="OrthoDB" id="8906692at2"/>
<dbReference type="PANTHER" id="PTHR33164">
    <property type="entry name" value="TRANSCRIPTIONAL REGULATOR, MARR FAMILY"/>
    <property type="match status" value="1"/>
</dbReference>
<dbReference type="Proteomes" id="UP000183982">
    <property type="component" value="Unassembled WGS sequence"/>
</dbReference>
<feature type="domain" description="HTH marR-type" evidence="1">
    <location>
        <begin position="10"/>
        <end position="143"/>
    </location>
</feature>
<dbReference type="PRINTS" id="PR00598">
    <property type="entry name" value="HTHMARR"/>
</dbReference>
<dbReference type="InterPro" id="IPR000835">
    <property type="entry name" value="HTH_MarR-typ"/>
</dbReference>
<dbReference type="Pfam" id="PF12802">
    <property type="entry name" value="MarR_2"/>
    <property type="match status" value="1"/>
</dbReference>
<dbReference type="InterPro" id="IPR036388">
    <property type="entry name" value="WH-like_DNA-bd_sf"/>
</dbReference>
<dbReference type="SMART" id="SM00347">
    <property type="entry name" value="HTH_MARR"/>
    <property type="match status" value="1"/>
</dbReference>
<evidence type="ECO:0000313" key="2">
    <source>
        <dbReference type="EMBL" id="SHJ56607.1"/>
    </source>
</evidence>